<keyword evidence="2" id="KW-1185">Reference proteome</keyword>
<evidence type="ECO:0000313" key="1">
    <source>
        <dbReference type="EMBL" id="EMD86115.1"/>
    </source>
</evidence>
<reference evidence="2" key="2">
    <citation type="journal article" date="2013" name="PLoS Genet.">
        <title>Comparative genome structure, secondary metabolite, and effector coding capacity across Cochliobolus pathogens.</title>
        <authorList>
            <person name="Condon B.J."/>
            <person name="Leng Y."/>
            <person name="Wu D."/>
            <person name="Bushley K.E."/>
            <person name="Ohm R.A."/>
            <person name="Otillar R."/>
            <person name="Martin J."/>
            <person name="Schackwitz W."/>
            <person name="Grimwood J."/>
            <person name="MohdZainudin N."/>
            <person name="Xue C."/>
            <person name="Wang R."/>
            <person name="Manning V.A."/>
            <person name="Dhillon B."/>
            <person name="Tu Z.J."/>
            <person name="Steffenson B.J."/>
            <person name="Salamov A."/>
            <person name="Sun H."/>
            <person name="Lowry S."/>
            <person name="LaButti K."/>
            <person name="Han J."/>
            <person name="Copeland A."/>
            <person name="Lindquist E."/>
            <person name="Barry K."/>
            <person name="Schmutz J."/>
            <person name="Baker S.E."/>
            <person name="Ciuffetti L.M."/>
            <person name="Grigoriev I.V."/>
            <person name="Zhong S."/>
            <person name="Turgeon B.G."/>
        </authorList>
    </citation>
    <scope>NUCLEOTIDE SEQUENCE [LARGE SCALE GENOMIC DNA]</scope>
    <source>
        <strain evidence="2">C5 / ATCC 48332 / race O</strain>
    </source>
</reference>
<proteinExistence type="predicted"/>
<dbReference type="AlphaFoldDB" id="M2SLA3"/>
<accession>M2SLA3</accession>
<dbReference type="Proteomes" id="UP000016936">
    <property type="component" value="Unassembled WGS sequence"/>
</dbReference>
<dbReference type="EMBL" id="KB445586">
    <property type="protein sequence ID" value="EMD86115.1"/>
    <property type="molecule type" value="Genomic_DNA"/>
</dbReference>
<dbReference type="HOGENOM" id="CLU_1695312_0_0_1"/>
<evidence type="ECO:0000313" key="2">
    <source>
        <dbReference type="Proteomes" id="UP000016936"/>
    </source>
</evidence>
<organism evidence="1 2">
    <name type="scientific">Cochliobolus heterostrophus (strain C5 / ATCC 48332 / race O)</name>
    <name type="common">Southern corn leaf blight fungus</name>
    <name type="synonym">Bipolaris maydis</name>
    <dbReference type="NCBI Taxonomy" id="701091"/>
    <lineage>
        <taxon>Eukaryota</taxon>
        <taxon>Fungi</taxon>
        <taxon>Dikarya</taxon>
        <taxon>Ascomycota</taxon>
        <taxon>Pezizomycotina</taxon>
        <taxon>Dothideomycetes</taxon>
        <taxon>Pleosporomycetidae</taxon>
        <taxon>Pleosporales</taxon>
        <taxon>Pleosporineae</taxon>
        <taxon>Pleosporaceae</taxon>
        <taxon>Bipolaris</taxon>
    </lineage>
</organism>
<gene>
    <name evidence="1" type="ORF">COCHEDRAFT_1035169</name>
</gene>
<reference evidence="1 2" key="1">
    <citation type="journal article" date="2012" name="PLoS Pathog.">
        <title>Diverse lifestyles and strategies of plant pathogenesis encoded in the genomes of eighteen Dothideomycetes fungi.</title>
        <authorList>
            <person name="Ohm R.A."/>
            <person name="Feau N."/>
            <person name="Henrissat B."/>
            <person name="Schoch C.L."/>
            <person name="Horwitz B.A."/>
            <person name="Barry K.W."/>
            <person name="Condon B.J."/>
            <person name="Copeland A.C."/>
            <person name="Dhillon B."/>
            <person name="Glaser F."/>
            <person name="Hesse C.N."/>
            <person name="Kosti I."/>
            <person name="LaButti K."/>
            <person name="Lindquist E.A."/>
            <person name="Lucas S."/>
            <person name="Salamov A.A."/>
            <person name="Bradshaw R.E."/>
            <person name="Ciuffetti L."/>
            <person name="Hamelin R.C."/>
            <person name="Kema G.H.J."/>
            <person name="Lawrence C."/>
            <person name="Scott J.A."/>
            <person name="Spatafora J.W."/>
            <person name="Turgeon B.G."/>
            <person name="de Wit P.J.G.M."/>
            <person name="Zhong S."/>
            <person name="Goodwin S.B."/>
            <person name="Grigoriev I.V."/>
        </authorList>
    </citation>
    <scope>NUCLEOTIDE SEQUENCE [LARGE SCALE GENOMIC DNA]</scope>
    <source>
        <strain evidence="2">C5 / ATCC 48332 / race O</strain>
    </source>
</reference>
<name>M2SLA3_COCH5</name>
<sequence length="155" mass="16988">MPTVARAARRPLHVYFGRPPPAVAWLASGAPRTRWHWSGLRLLAAAVHGRACGLGPAQNSSEHGSRHTADGQSQWHCNMTSCHRVRMAIGDWHAASVPLRAYSIAKAWLASPAGWLCWPLRGASTPTHCHAMPYHTTRQAPLPLLSLFTWLAPNP</sequence>
<protein>
    <submittedName>
        <fullName evidence="1">Uncharacterized protein</fullName>
    </submittedName>
</protein>